<dbReference type="PANTHER" id="PTHR42830:SF1">
    <property type="entry name" value="OSMOTICALLY INDUCIBLE FAMILY PROTEIN"/>
    <property type="match status" value="1"/>
</dbReference>
<dbReference type="PATRIC" id="fig|229920.5.peg.2455"/>
<accession>A0A0P6XDZ3</accession>
<reference evidence="1 2" key="1">
    <citation type="submission" date="2015-07" db="EMBL/GenBank/DDBJ databases">
        <title>Genome sequence of Leptolinea tardivitalis DSM 16556.</title>
        <authorList>
            <person name="Hemp J."/>
            <person name="Ward L.M."/>
            <person name="Pace L.A."/>
            <person name="Fischer W.W."/>
        </authorList>
    </citation>
    <scope>NUCLEOTIDE SEQUENCE [LARGE SCALE GENOMIC DNA]</scope>
    <source>
        <strain evidence="1 2">YMTK-2</strain>
    </source>
</reference>
<proteinExistence type="predicted"/>
<evidence type="ECO:0000313" key="2">
    <source>
        <dbReference type="Proteomes" id="UP000050430"/>
    </source>
</evidence>
<dbReference type="AlphaFoldDB" id="A0A0P6XDZ3"/>
<dbReference type="GO" id="GO:0006979">
    <property type="term" value="P:response to oxidative stress"/>
    <property type="evidence" value="ECO:0007669"/>
    <property type="project" value="InterPro"/>
</dbReference>
<dbReference type="OrthoDB" id="9807532at2"/>
<dbReference type="InterPro" id="IPR036102">
    <property type="entry name" value="OsmC/Ohrsf"/>
</dbReference>
<dbReference type="InterPro" id="IPR003718">
    <property type="entry name" value="OsmC/Ohr_fam"/>
</dbReference>
<name>A0A0P6XDZ3_9CHLR</name>
<dbReference type="Proteomes" id="UP000050430">
    <property type="component" value="Unassembled WGS sequence"/>
</dbReference>
<dbReference type="InterPro" id="IPR019904">
    <property type="entry name" value="Peroxiredoxin_OsmC"/>
</dbReference>
<dbReference type="EMBL" id="LGCK01000006">
    <property type="protein sequence ID" value="KPL73387.1"/>
    <property type="molecule type" value="Genomic_DNA"/>
</dbReference>
<dbReference type="SUPFAM" id="SSF82784">
    <property type="entry name" value="OsmC-like"/>
    <property type="match status" value="1"/>
</dbReference>
<comment type="caution">
    <text evidence="1">The sequence shown here is derived from an EMBL/GenBank/DDBJ whole genome shotgun (WGS) entry which is preliminary data.</text>
</comment>
<organism evidence="1 2">
    <name type="scientific">Leptolinea tardivitalis</name>
    <dbReference type="NCBI Taxonomy" id="229920"/>
    <lineage>
        <taxon>Bacteria</taxon>
        <taxon>Bacillati</taxon>
        <taxon>Chloroflexota</taxon>
        <taxon>Anaerolineae</taxon>
        <taxon>Anaerolineales</taxon>
        <taxon>Anaerolineaceae</taxon>
        <taxon>Leptolinea</taxon>
    </lineage>
</organism>
<keyword evidence="2" id="KW-1185">Reference proteome</keyword>
<dbReference type="STRING" id="229920.ADM99_04035"/>
<dbReference type="RefSeq" id="WP_062421808.1">
    <property type="nucleotide sequence ID" value="NZ_BBYA01000009.1"/>
</dbReference>
<dbReference type="NCBIfam" id="TIGR03562">
    <property type="entry name" value="osmo_induc_OsmC"/>
    <property type="match status" value="1"/>
</dbReference>
<dbReference type="Gene3D" id="3.30.300.20">
    <property type="match status" value="1"/>
</dbReference>
<evidence type="ECO:0000313" key="1">
    <source>
        <dbReference type="EMBL" id="KPL73387.1"/>
    </source>
</evidence>
<protein>
    <submittedName>
        <fullName evidence="1">Peroxiredoxin</fullName>
    </submittedName>
</protein>
<gene>
    <name evidence="1" type="ORF">ADM99_04035</name>
</gene>
<dbReference type="GO" id="GO:0004601">
    <property type="term" value="F:peroxidase activity"/>
    <property type="evidence" value="ECO:0007669"/>
    <property type="project" value="InterPro"/>
</dbReference>
<dbReference type="PANTHER" id="PTHR42830">
    <property type="entry name" value="OSMOTICALLY INDUCIBLE FAMILY PROTEIN"/>
    <property type="match status" value="1"/>
</dbReference>
<sequence>MAIRESSAVWNGNLVDGKGTMRLGSGAYEGSFTRASRFEDGPGTNPEELIGAAHAGCFSMFLSAILSKANHTPTRISTTAKVHLGDGPKITLIELSTIGEVPGIDEKTFVEFAEQAKAGCPVSQALSAVEMKLTARLA</sequence>
<dbReference type="Pfam" id="PF02566">
    <property type="entry name" value="OsmC"/>
    <property type="match status" value="1"/>
</dbReference>
<dbReference type="InterPro" id="IPR015946">
    <property type="entry name" value="KH_dom-like_a/b"/>
</dbReference>
<dbReference type="InterPro" id="IPR052707">
    <property type="entry name" value="OsmC_Ohr_Peroxiredoxin"/>
</dbReference>